<organism evidence="1 2">
    <name type="scientific">Aliiruegeria haliotis</name>
    <dbReference type="NCBI Taxonomy" id="1280846"/>
    <lineage>
        <taxon>Bacteria</taxon>
        <taxon>Pseudomonadati</taxon>
        <taxon>Pseudomonadota</taxon>
        <taxon>Alphaproteobacteria</taxon>
        <taxon>Rhodobacterales</taxon>
        <taxon>Roseobacteraceae</taxon>
        <taxon>Aliiruegeria</taxon>
    </lineage>
</organism>
<proteinExistence type="predicted"/>
<sequence>MTTPLFEAAILAGRFTEIHGPDEHPEINHVALPPSRAVRAEVAAMLREIAADPPPDRRRRTLPERLRDWVPRFAHWLRAMPLP</sequence>
<dbReference type="AlphaFoldDB" id="A0A2T0RR04"/>
<dbReference type="EMBL" id="PVTD01000004">
    <property type="protein sequence ID" value="PRY23626.1"/>
    <property type="molecule type" value="Genomic_DNA"/>
</dbReference>
<protein>
    <submittedName>
        <fullName evidence="1">Uncharacterized protein</fullName>
    </submittedName>
</protein>
<name>A0A2T0RR04_9RHOB</name>
<dbReference type="OrthoDB" id="7866391at2"/>
<reference evidence="1 2" key="1">
    <citation type="submission" date="2018-03" db="EMBL/GenBank/DDBJ databases">
        <title>Genomic Encyclopedia of Archaeal and Bacterial Type Strains, Phase II (KMG-II): from individual species to whole genera.</title>
        <authorList>
            <person name="Goeker M."/>
        </authorList>
    </citation>
    <scope>NUCLEOTIDE SEQUENCE [LARGE SCALE GENOMIC DNA]</scope>
    <source>
        <strain evidence="1 2">DSM 29328</strain>
    </source>
</reference>
<comment type="caution">
    <text evidence="1">The sequence shown here is derived from an EMBL/GenBank/DDBJ whole genome shotgun (WGS) entry which is preliminary data.</text>
</comment>
<gene>
    <name evidence="1" type="ORF">CLV78_104117</name>
</gene>
<keyword evidence="2" id="KW-1185">Reference proteome</keyword>
<evidence type="ECO:0000313" key="1">
    <source>
        <dbReference type="EMBL" id="PRY23626.1"/>
    </source>
</evidence>
<dbReference type="RefSeq" id="WP_106205021.1">
    <property type="nucleotide sequence ID" value="NZ_PVTD01000004.1"/>
</dbReference>
<dbReference type="Proteomes" id="UP000239480">
    <property type="component" value="Unassembled WGS sequence"/>
</dbReference>
<accession>A0A2T0RR04</accession>
<evidence type="ECO:0000313" key="2">
    <source>
        <dbReference type="Proteomes" id="UP000239480"/>
    </source>
</evidence>